<dbReference type="AlphaFoldDB" id="A0A3A5H9D0"/>
<evidence type="ECO:0000259" key="2">
    <source>
        <dbReference type="Pfam" id="PF24491"/>
    </source>
</evidence>
<dbReference type="GO" id="GO:0016787">
    <property type="term" value="F:hydrolase activity"/>
    <property type="evidence" value="ECO:0007669"/>
    <property type="project" value="UniProtKB-KW"/>
</dbReference>
<dbReference type="Proteomes" id="UP000276542">
    <property type="component" value="Unassembled WGS sequence"/>
</dbReference>
<dbReference type="InterPro" id="IPR012338">
    <property type="entry name" value="Beta-lactam/transpept-like"/>
</dbReference>
<dbReference type="SUPFAM" id="SSF56601">
    <property type="entry name" value="beta-lactamase/transpeptidase-like"/>
    <property type="match status" value="1"/>
</dbReference>
<feature type="domain" description="DUF7586" evidence="2">
    <location>
        <begin position="354"/>
        <end position="434"/>
    </location>
</feature>
<dbReference type="OrthoDB" id="3863176at2"/>
<accession>A0A3A5H9D0</accession>
<organism evidence="3 4">
    <name type="scientific">Nocardioides cavernaquae</name>
    <dbReference type="NCBI Taxonomy" id="2321396"/>
    <lineage>
        <taxon>Bacteria</taxon>
        <taxon>Bacillati</taxon>
        <taxon>Actinomycetota</taxon>
        <taxon>Actinomycetes</taxon>
        <taxon>Propionibacteriales</taxon>
        <taxon>Nocardioidaceae</taxon>
        <taxon>Nocardioides</taxon>
    </lineage>
</organism>
<dbReference type="EMBL" id="QYRP01000002">
    <property type="protein sequence ID" value="RJS47253.1"/>
    <property type="molecule type" value="Genomic_DNA"/>
</dbReference>
<sequence length="439" mass="47319">MSAPLSVVRIAPLTERRLLARLAAVQVEGRLPSVVAALLREGRLVWSAGYGDVPGDPLDVQYRIGSITKTFTAVLVMQLVVDGVASLEDRASRWLGADVPFADRSLRELLVHDGGLPAEPAGEWWERRDGGSFEELAASNASAHGVFGRGERFHYSNLGYGLLGEVVAQVHGQSWWEALRTRVLAPLGMNRTTYEPLKPHAQGFSVHPYAGTLSPEPHTDTGAMAPAGQLWSTLSDLTGYTRFLLDGHPDVLPRDMLGLMATPRAGTPGAGLTQAHGLGLQLWPGGSGTLVGHTGSMPGFVAGCFVDPQRRTGAVMLCNGTTGVRTASTLAGMLEEMETWEPTVPAPWRPTVAVPAEYAELLGVWHWGNTPHVFSAEGADLVVRVNGAEQYRYRFDGDRIVGIWGYQAGEQLRVVRSESGSVSHLDLATFRLTREPYGA</sequence>
<keyword evidence="3" id="KW-0378">Hydrolase</keyword>
<dbReference type="PANTHER" id="PTHR46825">
    <property type="entry name" value="D-ALANYL-D-ALANINE-CARBOXYPEPTIDASE/ENDOPEPTIDASE AMPH"/>
    <property type="match status" value="1"/>
</dbReference>
<dbReference type="InterPro" id="IPR056008">
    <property type="entry name" value="DUF7586"/>
</dbReference>
<feature type="domain" description="Beta-lactamase-related" evidence="1">
    <location>
        <begin position="23"/>
        <end position="325"/>
    </location>
</feature>
<dbReference type="InterPro" id="IPR050491">
    <property type="entry name" value="AmpC-like"/>
</dbReference>
<dbReference type="RefSeq" id="WP_120061219.1">
    <property type="nucleotide sequence ID" value="NZ_QYRP01000002.1"/>
</dbReference>
<keyword evidence="4" id="KW-1185">Reference proteome</keyword>
<evidence type="ECO:0000313" key="4">
    <source>
        <dbReference type="Proteomes" id="UP000276542"/>
    </source>
</evidence>
<dbReference type="Pfam" id="PF24491">
    <property type="entry name" value="DUF7586"/>
    <property type="match status" value="1"/>
</dbReference>
<reference evidence="4" key="1">
    <citation type="submission" date="2018-09" db="EMBL/GenBank/DDBJ databases">
        <authorList>
            <person name="Zhu H."/>
        </authorList>
    </citation>
    <scope>NUCLEOTIDE SEQUENCE [LARGE SCALE GENOMIC DNA]</scope>
    <source>
        <strain evidence="4">K1W22B-1</strain>
    </source>
</reference>
<evidence type="ECO:0000259" key="1">
    <source>
        <dbReference type="Pfam" id="PF00144"/>
    </source>
</evidence>
<proteinExistence type="predicted"/>
<gene>
    <name evidence="3" type="ORF">D4739_14175</name>
</gene>
<comment type="caution">
    <text evidence="3">The sequence shown here is derived from an EMBL/GenBank/DDBJ whole genome shotgun (WGS) entry which is preliminary data.</text>
</comment>
<dbReference type="PANTHER" id="PTHR46825:SF7">
    <property type="entry name" value="D-ALANYL-D-ALANINE CARBOXYPEPTIDASE"/>
    <property type="match status" value="1"/>
</dbReference>
<name>A0A3A5H9D0_9ACTN</name>
<dbReference type="InterPro" id="IPR001466">
    <property type="entry name" value="Beta-lactam-related"/>
</dbReference>
<dbReference type="Pfam" id="PF00144">
    <property type="entry name" value="Beta-lactamase"/>
    <property type="match status" value="1"/>
</dbReference>
<dbReference type="Gene3D" id="3.40.710.10">
    <property type="entry name" value="DD-peptidase/beta-lactamase superfamily"/>
    <property type="match status" value="1"/>
</dbReference>
<protein>
    <submittedName>
        <fullName evidence="3">Class A beta-lactamase-related serine hydrolase</fullName>
    </submittedName>
</protein>
<evidence type="ECO:0000313" key="3">
    <source>
        <dbReference type="EMBL" id="RJS47253.1"/>
    </source>
</evidence>